<protein>
    <recommendedName>
        <fullName evidence="4">SxtJ</fullName>
    </recommendedName>
</protein>
<evidence type="ECO:0008006" key="4">
    <source>
        <dbReference type="Google" id="ProtNLM"/>
    </source>
</evidence>
<dbReference type="RefSeq" id="WP_115571476.1">
    <property type="nucleotide sequence ID" value="NZ_NXLT01000007.1"/>
</dbReference>
<feature type="transmembrane region" description="Helical" evidence="1">
    <location>
        <begin position="29"/>
        <end position="49"/>
    </location>
</feature>
<feature type="transmembrane region" description="Helical" evidence="1">
    <location>
        <begin position="58"/>
        <end position="78"/>
    </location>
</feature>
<dbReference type="AlphaFoldDB" id="A0A3D8INW5"/>
<dbReference type="OrthoDB" id="5324778at2"/>
<name>A0A3D8INW5_9HELI</name>
<dbReference type="InterPro" id="IPR045781">
    <property type="entry name" value="SxtJ"/>
</dbReference>
<evidence type="ECO:0000256" key="1">
    <source>
        <dbReference type="SAM" id="Phobius"/>
    </source>
</evidence>
<keyword evidence="1" id="KW-0812">Transmembrane</keyword>
<organism evidence="2 3">
    <name type="scientific">Helicobacter equorum</name>
    <dbReference type="NCBI Taxonomy" id="361872"/>
    <lineage>
        <taxon>Bacteria</taxon>
        <taxon>Pseudomonadati</taxon>
        <taxon>Campylobacterota</taxon>
        <taxon>Epsilonproteobacteria</taxon>
        <taxon>Campylobacterales</taxon>
        <taxon>Helicobacteraceae</taxon>
        <taxon>Helicobacter</taxon>
    </lineage>
</organism>
<feature type="transmembrane region" description="Helical" evidence="1">
    <location>
        <begin position="90"/>
        <end position="115"/>
    </location>
</feature>
<reference evidence="2 3" key="1">
    <citation type="submission" date="2018-04" db="EMBL/GenBank/DDBJ databases">
        <title>Novel Campyloabacter and Helicobacter Species and Strains.</title>
        <authorList>
            <person name="Mannion A.J."/>
            <person name="Shen Z."/>
            <person name="Fox J.G."/>
        </authorList>
    </citation>
    <scope>NUCLEOTIDE SEQUENCE [LARGE SCALE GENOMIC DNA]</scope>
    <source>
        <strain evidence="2 3">MIT 12-6600</strain>
    </source>
</reference>
<dbReference type="Pfam" id="PF19588">
    <property type="entry name" value="SxtJ"/>
    <property type="match status" value="1"/>
</dbReference>
<keyword evidence="1" id="KW-1133">Transmembrane helix</keyword>
<gene>
    <name evidence="2" type="ORF">CQA54_07465</name>
</gene>
<sequence length="149" mass="17202">MTQNSQQSNTQALKHCEATNSHTISTKDLRIFLAIWAGIFILLAIFPLFRDLHATPRLWAIIACIVSIVLMCIPRVIVPFYRLWILLGEAIGFVISRTILAILFFGIFTPIALFFRLIKRDVLHQKPNKAIQSYFIQRTQQPQSMKNQF</sequence>
<comment type="caution">
    <text evidence="2">The sequence shown here is derived from an EMBL/GenBank/DDBJ whole genome shotgun (WGS) entry which is preliminary data.</text>
</comment>
<evidence type="ECO:0000313" key="2">
    <source>
        <dbReference type="EMBL" id="RDU66304.1"/>
    </source>
</evidence>
<dbReference type="EMBL" id="NXLT01000007">
    <property type="protein sequence ID" value="RDU66304.1"/>
    <property type="molecule type" value="Genomic_DNA"/>
</dbReference>
<keyword evidence="3" id="KW-1185">Reference proteome</keyword>
<keyword evidence="1" id="KW-0472">Membrane</keyword>
<evidence type="ECO:0000313" key="3">
    <source>
        <dbReference type="Proteomes" id="UP000256514"/>
    </source>
</evidence>
<dbReference type="Proteomes" id="UP000256514">
    <property type="component" value="Unassembled WGS sequence"/>
</dbReference>
<accession>A0A3D8INW5</accession>
<proteinExistence type="predicted"/>